<name>A0ABP4NVA0_9ACTN</name>
<feature type="compositionally biased region" description="Basic and acidic residues" evidence="1">
    <location>
        <begin position="77"/>
        <end position="91"/>
    </location>
</feature>
<sequence>MTEASFESSGPYYESRTSWPSMYGSWTYAALWRDESGAYNLTPVGPSVRSHDNVPRFDGDLRSIGQSRPDPATIFDPDTRPDPDVRPSDRLPEGTWVLAVMSQNPGEVPFHRFTACGPVRSGDPLPLVQRLHAERAEGPLRAMDNGLGRAYLQDEVAADGTTFTPRSAWERTAGQDSLTKWRYAAVWTDSSEQAGGEVLRYTPLGEPQQTRDVRPVWDGEVHPVVPAPAGMDHLAQQAWSSDRLPPDEWVLGVVSQTPGQTPGVTFAVAGGTREGDPRPVVRALLHEATTARSDADAGRGLTGLASPAAIGRPGTTPAAAQDRTAGQSKEPRTPGL</sequence>
<accession>A0ABP4NVA0</accession>
<feature type="compositionally biased region" description="Basic and acidic residues" evidence="1">
    <location>
        <begin position="49"/>
        <end position="61"/>
    </location>
</feature>
<evidence type="ECO:0008006" key="4">
    <source>
        <dbReference type="Google" id="ProtNLM"/>
    </source>
</evidence>
<gene>
    <name evidence="2" type="ORF">GCM10009804_24540</name>
</gene>
<comment type="caution">
    <text evidence="2">The sequence shown here is derived from an EMBL/GenBank/DDBJ whole genome shotgun (WGS) entry which is preliminary data.</text>
</comment>
<organism evidence="2 3">
    <name type="scientific">Kribbella hippodromi</name>
    <dbReference type="NCBI Taxonomy" id="434347"/>
    <lineage>
        <taxon>Bacteria</taxon>
        <taxon>Bacillati</taxon>
        <taxon>Actinomycetota</taxon>
        <taxon>Actinomycetes</taxon>
        <taxon>Propionibacteriales</taxon>
        <taxon>Kribbellaceae</taxon>
        <taxon>Kribbella</taxon>
    </lineage>
</organism>
<proteinExistence type="predicted"/>
<protein>
    <recommendedName>
        <fullName evidence="4">DUF317 domain-containing protein</fullName>
    </recommendedName>
</protein>
<feature type="region of interest" description="Disordered" evidence="1">
    <location>
        <begin position="291"/>
        <end position="336"/>
    </location>
</feature>
<feature type="region of interest" description="Disordered" evidence="1">
    <location>
        <begin position="1"/>
        <end position="20"/>
    </location>
</feature>
<evidence type="ECO:0000313" key="3">
    <source>
        <dbReference type="Proteomes" id="UP001501705"/>
    </source>
</evidence>
<dbReference type="Proteomes" id="UP001501705">
    <property type="component" value="Unassembled WGS sequence"/>
</dbReference>
<dbReference type="EMBL" id="BAAAPH010000006">
    <property type="protein sequence ID" value="GAA1566996.1"/>
    <property type="molecule type" value="Genomic_DNA"/>
</dbReference>
<reference evidence="3" key="1">
    <citation type="journal article" date="2019" name="Int. J. Syst. Evol. Microbiol.">
        <title>The Global Catalogue of Microorganisms (GCM) 10K type strain sequencing project: providing services to taxonomists for standard genome sequencing and annotation.</title>
        <authorList>
            <consortium name="The Broad Institute Genomics Platform"/>
            <consortium name="The Broad Institute Genome Sequencing Center for Infectious Disease"/>
            <person name="Wu L."/>
            <person name="Ma J."/>
        </authorList>
    </citation>
    <scope>NUCLEOTIDE SEQUENCE [LARGE SCALE GENOMIC DNA]</scope>
    <source>
        <strain evidence="3">JCM 15572</strain>
    </source>
</reference>
<evidence type="ECO:0000256" key="1">
    <source>
        <dbReference type="SAM" id="MobiDB-lite"/>
    </source>
</evidence>
<feature type="region of interest" description="Disordered" evidence="1">
    <location>
        <begin position="41"/>
        <end position="91"/>
    </location>
</feature>
<dbReference type="RefSeq" id="WP_344233556.1">
    <property type="nucleotide sequence ID" value="NZ_BAAAPH010000006.1"/>
</dbReference>
<keyword evidence="3" id="KW-1185">Reference proteome</keyword>
<evidence type="ECO:0000313" key="2">
    <source>
        <dbReference type="EMBL" id="GAA1566996.1"/>
    </source>
</evidence>